<dbReference type="GO" id="GO:0003676">
    <property type="term" value="F:nucleic acid binding"/>
    <property type="evidence" value="ECO:0007669"/>
    <property type="project" value="UniProtKB-UniRule"/>
</dbReference>
<dbReference type="GeneID" id="108670324"/>
<sequence length="955" mass="107150">MSSQKRGYDEDNGGKKKRAKLSQSDRSASNSGLLSSPKPSQSDRSASNSSLLSSAHSFYGRSSLGDADSLSSPEEMNNHSLASQSDISEDYMPAGMQPDYSPDTMTQFTPSTSDSPKNFSPSIPENGKNYGLNSGTSSLSSNNTTSTSSGPKPHYSSISQKLMNKMGYEEGRGLGASQSGRLEPVEASHQKGRRGLGHSLPQLQPAIIKDFHDGQLDEASVEEEVLWMAECPNPEPLSLALLTQWMTIGPKKLDISDETDYCDESILKGVLDAKTVFDALSEREIQRARVRSNPFETIGKVFFQNRAALKMANLDAICGMMFTRPTDPHGKPMVQEDNILYFADVCAAPGGFAEYAIWRRKTISDGFPDVHGFGFTLRSNDFKLHDFYAAPREFFEPHYGDSDRGKKGDGDGDIYKGHNISSFCDFVKTATRGRGVHFMMADGGFNVEGQENIQEILSKQLYLGQFTVALGIVREGGHFVCKLFDTFTPFSVELIYLMYRCFRRVSIHKPNTSRPANSERYIICKGLRSGCSSVYSYLFSVNDKLNELKLSSGDRDVTHLVPPELIQNDEKFLHYIKDMNNSIGEKQIRSLHKIRLFAEDNTLTEARQSAMRTESLSAWGVPDISRRAPLREPPERKAMKILRECDVGETPHALLEVKNVSDLKPPSVTSPLNYRFMVSSVAKEEQRKRGFYLGLGGLNVYRSESLCPASWGHLNLNVELPPDTLIYAELVDEIRDMSVDEPLPGDKQRRTRRVPALHVIDGICLNGFNISKMHLVRRHGFLKRFCEAVTKTSKPELLPLRCKTLHRAEDVHKILSHPRLSVRQVRNSGYQRVMYCESDNELEPYHVPVTGLIMLITVKAPWMMAVSRSSSKKYFYNIRTKVSEYEVSDEKVADFACTMSGSMLWRWRPGTIILGNDHNIGCDFLDSDDEEEEQTPELMSLATFSEFLENCPPKY</sequence>
<dbReference type="PROSITE" id="PS50174">
    <property type="entry name" value="G_PATCH"/>
    <property type="match status" value="1"/>
</dbReference>
<dbReference type="GO" id="GO:0006370">
    <property type="term" value="P:7-methylguanosine mRNA capping"/>
    <property type="evidence" value="ECO:0007669"/>
    <property type="project" value="UniProtKB-UniRule"/>
</dbReference>
<dbReference type="PROSITE" id="PS51613">
    <property type="entry name" value="SAM_MT_RRMJ"/>
    <property type="match status" value="1"/>
</dbReference>
<dbReference type="Gene3D" id="3.40.50.12760">
    <property type="match status" value="1"/>
</dbReference>
<dbReference type="Pfam" id="PF01585">
    <property type="entry name" value="G-patch"/>
    <property type="match status" value="1"/>
</dbReference>
<dbReference type="GO" id="GO:0004483">
    <property type="term" value="F:methyltransferase cap1 activity"/>
    <property type="evidence" value="ECO:0007669"/>
    <property type="project" value="UniProtKB-UniRule"/>
</dbReference>
<name>A0A979FUM9_HYAAZ</name>
<evidence type="ECO:0000313" key="5">
    <source>
        <dbReference type="Proteomes" id="UP000694843"/>
    </source>
</evidence>
<reference evidence="6" key="1">
    <citation type="submission" date="2025-08" db="UniProtKB">
        <authorList>
            <consortium name="RefSeq"/>
        </authorList>
    </citation>
    <scope>IDENTIFICATION</scope>
    <source>
        <tissue evidence="6">Whole organism</tissue>
    </source>
</reference>
<dbReference type="AlphaFoldDB" id="A0A979FUM9"/>
<comment type="function">
    <text evidence="1">S-adenosyl-L-methionine-dependent methyltransferase that mediates RNA cap1 2'-O-ribose methylation to the 5'-cap structure of RNAs. Methylates the ribose of the first nucleotide of a m(7)GpppG-capped mRNA to produce m(7)GpppNmp (cap1).</text>
</comment>
<proteinExistence type="predicted"/>
<dbReference type="EC" id="2.1.1.57" evidence="1"/>
<dbReference type="InterPro" id="IPR025816">
    <property type="entry name" value="RrmJ-type_MeTrfase"/>
</dbReference>
<feature type="compositionally biased region" description="Polar residues" evidence="2">
    <location>
        <begin position="69"/>
        <end position="86"/>
    </location>
</feature>
<dbReference type="CTD" id="23070"/>
<feature type="domain" description="RrmJ-type SAM-dependent 2'-O-MTase" evidence="4">
    <location>
        <begin position="302"/>
        <end position="528"/>
    </location>
</feature>
<gene>
    <name evidence="6" type="primary">LOC108670324</name>
</gene>
<keyword evidence="1" id="KW-0489">Methyltransferase</keyword>
<dbReference type="PANTHER" id="PTHR16121">
    <property type="entry name" value="CAP-SPECIFIC MRNA (NUCLEOSIDE-2'-O-)-METHYLTRANSFERASE 1-RELATED"/>
    <property type="match status" value="1"/>
</dbReference>
<dbReference type="GO" id="GO:0005737">
    <property type="term" value="C:cytoplasm"/>
    <property type="evidence" value="ECO:0007669"/>
    <property type="project" value="TreeGrafter"/>
</dbReference>
<feature type="compositionally biased region" description="Polar residues" evidence="2">
    <location>
        <begin position="21"/>
        <end position="39"/>
    </location>
</feature>
<dbReference type="Pfam" id="PF01728">
    <property type="entry name" value="FtsJ"/>
    <property type="match status" value="1"/>
</dbReference>
<evidence type="ECO:0000259" key="3">
    <source>
        <dbReference type="PROSITE" id="PS50174"/>
    </source>
</evidence>
<dbReference type="InterPro" id="IPR050851">
    <property type="entry name" value="mRNA_Cap_2O-Ribose_MeTrfase"/>
</dbReference>
<evidence type="ECO:0000256" key="2">
    <source>
        <dbReference type="SAM" id="MobiDB-lite"/>
    </source>
</evidence>
<accession>A0A979FUM9</accession>
<dbReference type="Proteomes" id="UP000694843">
    <property type="component" value="Unplaced"/>
</dbReference>
<keyword evidence="1" id="KW-0949">S-adenosyl-L-methionine</keyword>
<keyword evidence="1" id="KW-0507">mRNA processing</keyword>
<keyword evidence="1" id="KW-0539">Nucleus</keyword>
<dbReference type="PANTHER" id="PTHR16121:SF0">
    <property type="entry name" value="CAP-SPECIFIC MRNA (NUCLEOSIDE-2'-O-)-METHYLTRANSFERASE 1"/>
    <property type="match status" value="1"/>
</dbReference>
<organism evidence="5 6">
    <name type="scientific">Hyalella azteca</name>
    <name type="common">Amphipod</name>
    <dbReference type="NCBI Taxonomy" id="294128"/>
    <lineage>
        <taxon>Eukaryota</taxon>
        <taxon>Metazoa</taxon>
        <taxon>Ecdysozoa</taxon>
        <taxon>Arthropoda</taxon>
        <taxon>Crustacea</taxon>
        <taxon>Multicrustacea</taxon>
        <taxon>Malacostraca</taxon>
        <taxon>Eumalacostraca</taxon>
        <taxon>Peracarida</taxon>
        <taxon>Amphipoda</taxon>
        <taxon>Senticaudata</taxon>
        <taxon>Talitrida</taxon>
        <taxon>Talitroidea</taxon>
        <taxon>Hyalellidae</taxon>
        <taxon>Hyalella</taxon>
    </lineage>
</organism>
<dbReference type="SMART" id="SM00443">
    <property type="entry name" value="G_patch"/>
    <property type="match status" value="1"/>
</dbReference>
<feature type="region of interest" description="Disordered" evidence="2">
    <location>
        <begin position="1"/>
        <end position="157"/>
    </location>
</feature>
<dbReference type="GO" id="GO:0032259">
    <property type="term" value="P:methylation"/>
    <property type="evidence" value="ECO:0007669"/>
    <property type="project" value="UniProtKB-KW"/>
</dbReference>
<dbReference type="InterPro" id="IPR029063">
    <property type="entry name" value="SAM-dependent_MTases_sf"/>
</dbReference>
<dbReference type="OMA" id="CTLFLCK"/>
<evidence type="ECO:0000256" key="1">
    <source>
        <dbReference type="RuleBase" id="RU368012"/>
    </source>
</evidence>
<feature type="compositionally biased region" description="Polar residues" evidence="2">
    <location>
        <begin position="103"/>
        <end position="123"/>
    </location>
</feature>
<protein>
    <recommendedName>
        <fullName evidence="1">Cap-specific mRNA (nucleoside-2'-O-)-methyltransferase 1</fullName>
        <ecNumber evidence="1">2.1.1.57</ecNumber>
    </recommendedName>
    <alternativeName>
        <fullName evidence="1">Cap1 2'O-ribose methyltransferase 1</fullName>
    </alternativeName>
</protein>
<evidence type="ECO:0000313" key="6">
    <source>
        <dbReference type="RefSeq" id="XP_047739805.1"/>
    </source>
</evidence>
<keyword evidence="1" id="KW-0506">mRNA capping</keyword>
<dbReference type="SUPFAM" id="SSF53335">
    <property type="entry name" value="S-adenosyl-L-methionine-dependent methyltransferases"/>
    <property type="match status" value="1"/>
</dbReference>
<comment type="subcellular location">
    <subcellularLocation>
        <location evidence="1">Nucleus</location>
    </subcellularLocation>
</comment>
<feature type="compositionally biased region" description="Basic and acidic residues" evidence="2">
    <location>
        <begin position="1"/>
        <end position="14"/>
    </location>
</feature>
<dbReference type="InterPro" id="IPR002877">
    <property type="entry name" value="RNA_MeTrfase_FtsJ_dom"/>
</dbReference>
<feature type="compositionally biased region" description="Low complexity" evidence="2">
    <location>
        <begin position="40"/>
        <end position="57"/>
    </location>
</feature>
<dbReference type="KEGG" id="hazt:108670324"/>
<dbReference type="RefSeq" id="XP_047739805.1">
    <property type="nucleotide sequence ID" value="XM_047883849.1"/>
</dbReference>
<evidence type="ECO:0000259" key="4">
    <source>
        <dbReference type="PROSITE" id="PS51613"/>
    </source>
</evidence>
<dbReference type="FunFam" id="3.40.50.12760:FF:000004">
    <property type="entry name" value="FtsJ-like methyltransferase"/>
    <property type="match status" value="1"/>
</dbReference>
<dbReference type="OrthoDB" id="10251234at2759"/>
<comment type="catalytic activity">
    <reaction evidence="1">
        <text>a 5'-end (N(7)-methyl 5'-triphosphoguanosine)-ribonucleoside in mRNA + S-adenosyl-L-methionine = a 5'-end (N(7)-methyl 5'-triphosphoguanosine)-(2'-O-methyl-ribonucleoside) in mRNA + S-adenosyl-L-homocysteine + H(+)</text>
        <dbReference type="Rhea" id="RHEA:67020"/>
        <dbReference type="Rhea" id="RHEA-COMP:17167"/>
        <dbReference type="Rhea" id="RHEA-COMP:17168"/>
        <dbReference type="ChEBI" id="CHEBI:15378"/>
        <dbReference type="ChEBI" id="CHEBI:57856"/>
        <dbReference type="ChEBI" id="CHEBI:59789"/>
        <dbReference type="ChEBI" id="CHEBI:156461"/>
        <dbReference type="ChEBI" id="CHEBI:167609"/>
        <dbReference type="EC" id="2.1.1.57"/>
    </reaction>
</comment>
<dbReference type="GO" id="GO:0016556">
    <property type="term" value="P:mRNA modification"/>
    <property type="evidence" value="ECO:0007669"/>
    <property type="project" value="UniProtKB-UniRule"/>
</dbReference>
<feature type="domain" description="G-patch" evidence="3">
    <location>
        <begin position="155"/>
        <end position="201"/>
    </location>
</feature>
<feature type="compositionally biased region" description="Low complexity" evidence="2">
    <location>
        <begin position="131"/>
        <end position="150"/>
    </location>
</feature>
<keyword evidence="5" id="KW-1185">Reference proteome</keyword>
<dbReference type="GO" id="GO:0005634">
    <property type="term" value="C:nucleus"/>
    <property type="evidence" value="ECO:0007669"/>
    <property type="project" value="UniProtKB-SubCell"/>
</dbReference>
<keyword evidence="1" id="KW-0808">Transferase</keyword>
<dbReference type="InterPro" id="IPR000467">
    <property type="entry name" value="G_patch_dom"/>
</dbReference>
<feature type="region of interest" description="Disordered" evidence="2">
    <location>
        <begin position="170"/>
        <end position="199"/>
    </location>
</feature>